<proteinExistence type="predicted"/>
<evidence type="ECO:0000313" key="1">
    <source>
        <dbReference type="EMBL" id="CAH10446.1"/>
    </source>
</evidence>
<dbReference type="EMBL" id="AJ786696">
    <property type="protein sequence ID" value="CAH10446.1"/>
    <property type="molecule type" value="Genomic_DNA"/>
</dbReference>
<feature type="non-terminal residue" evidence="1">
    <location>
        <position position="146"/>
    </location>
</feature>
<accession>Q68V72</accession>
<name>Q68V72_9BACT</name>
<keyword evidence="1" id="KW-0560">Oxidoreductase</keyword>
<dbReference type="AlphaFoldDB" id="Q68V72"/>
<reference evidence="1" key="1">
    <citation type="journal article" date="2005" name="Environ. Microbiol.">
        <title>Abundance and activity of uncultured methanotrophic bacteria involved in the consumption of atmospheric methane in two forest soils.</title>
        <authorList>
            <person name="Kolb S."/>
            <person name="Knief C."/>
            <person name="Dunfield P.F."/>
            <person name="Conrad R."/>
        </authorList>
    </citation>
    <scope>NUCLEOTIDE SEQUENCE</scope>
</reference>
<feature type="non-terminal residue" evidence="1">
    <location>
        <position position="1"/>
    </location>
</feature>
<protein>
    <submittedName>
        <fullName evidence="1">Putative methane monooxygenase, alpha subunit</fullName>
    </submittedName>
</protein>
<keyword evidence="1" id="KW-0503">Monooxygenase</keyword>
<sequence length="146" mass="15958">RLEGSAVLDDGDTYSGGLLPRGRHVLLLDILPAAVWRDVVHHGAPRREVDHDCVCLVLVGQLSDELYDARHHGRQRADPRLHLVADSDLDNNSDNRGMGVRDDVWSDKLCPIRVQPPTVGSGWAAALAGRLHGVHLCQAEFQHTGG</sequence>
<dbReference type="GO" id="GO:0004497">
    <property type="term" value="F:monooxygenase activity"/>
    <property type="evidence" value="ECO:0007669"/>
    <property type="project" value="UniProtKB-KW"/>
</dbReference>
<gene>
    <name evidence="1" type="primary">pmoA</name>
</gene>
<organism evidence="1">
    <name type="scientific">uncultured methanotrophic bacterium</name>
    <dbReference type="NCBI Taxonomy" id="288814"/>
    <lineage>
        <taxon>Bacteria</taxon>
        <taxon>environmental samples</taxon>
    </lineage>
</organism>